<keyword evidence="4" id="KW-1185">Reference proteome</keyword>
<dbReference type="PANTHER" id="PTHR22835">
    <property type="entry name" value="ZINC FINGER FYVE DOMAIN CONTAINING PROTEIN"/>
    <property type="match status" value="1"/>
</dbReference>
<proteinExistence type="inferred from homology"/>
<dbReference type="EnsemblPlants" id="QL12p033891:mrna">
    <property type="protein sequence ID" value="QL12p033891:mrna"/>
    <property type="gene ID" value="QL12p033891"/>
</dbReference>
<evidence type="ECO:0000256" key="2">
    <source>
        <dbReference type="ARBA" id="ARBA00023180"/>
    </source>
</evidence>
<protein>
    <submittedName>
        <fullName evidence="3">Uncharacterized protein</fullName>
    </submittedName>
</protein>
<dbReference type="Gene3D" id="3.40.50.1110">
    <property type="entry name" value="SGNH hydrolase"/>
    <property type="match status" value="2"/>
</dbReference>
<reference evidence="3" key="2">
    <citation type="submission" date="2021-01" db="UniProtKB">
        <authorList>
            <consortium name="EnsemblPlants"/>
        </authorList>
    </citation>
    <scope>IDENTIFICATION</scope>
</reference>
<dbReference type="EMBL" id="LRBV02000012">
    <property type="status" value="NOT_ANNOTATED_CDS"/>
    <property type="molecule type" value="Genomic_DNA"/>
</dbReference>
<dbReference type="Pfam" id="PF00657">
    <property type="entry name" value="Lipase_GDSL"/>
    <property type="match status" value="1"/>
</dbReference>
<reference evidence="3 4" key="1">
    <citation type="journal article" date="2016" name="G3 (Bethesda)">
        <title>First Draft Assembly and Annotation of the Genome of a California Endemic Oak Quercus lobata Nee (Fagaceae).</title>
        <authorList>
            <person name="Sork V.L."/>
            <person name="Fitz-Gibbon S.T."/>
            <person name="Puiu D."/>
            <person name="Crepeau M."/>
            <person name="Gugger P.F."/>
            <person name="Sherman R."/>
            <person name="Stevens K."/>
            <person name="Langley C.H."/>
            <person name="Pellegrini M."/>
            <person name="Salzberg S.L."/>
        </authorList>
    </citation>
    <scope>NUCLEOTIDE SEQUENCE [LARGE SCALE GENOMIC DNA]</scope>
    <source>
        <strain evidence="3 4">cv. SW786</strain>
    </source>
</reference>
<dbReference type="Proteomes" id="UP000594261">
    <property type="component" value="Chromosome 12"/>
</dbReference>
<organism evidence="3 4">
    <name type="scientific">Quercus lobata</name>
    <name type="common">Valley oak</name>
    <dbReference type="NCBI Taxonomy" id="97700"/>
    <lineage>
        <taxon>Eukaryota</taxon>
        <taxon>Viridiplantae</taxon>
        <taxon>Streptophyta</taxon>
        <taxon>Embryophyta</taxon>
        <taxon>Tracheophyta</taxon>
        <taxon>Spermatophyta</taxon>
        <taxon>Magnoliopsida</taxon>
        <taxon>eudicotyledons</taxon>
        <taxon>Gunneridae</taxon>
        <taxon>Pentapetalae</taxon>
        <taxon>rosids</taxon>
        <taxon>fabids</taxon>
        <taxon>Fagales</taxon>
        <taxon>Fagaceae</taxon>
        <taxon>Quercus</taxon>
    </lineage>
</organism>
<evidence type="ECO:0000313" key="4">
    <source>
        <dbReference type="Proteomes" id="UP000594261"/>
    </source>
</evidence>
<evidence type="ECO:0000313" key="3">
    <source>
        <dbReference type="EnsemblPlants" id="QL12p033891:mrna"/>
    </source>
</evidence>
<sequence>MACCGYGGPQYNYNPNVTCGQTGSNVCIEELKYISCDGIHYTETANTIVASKILSTEYSTPLINLYYFCEQLNLSYLSPYLDSLAPNCTSGVNFAVSGATLLPQFVPFALDVQVRQFIHFKNRSLELLSLDSKNLIDEEGFRNALYMIDIGENDLLLALYASNLTCTPVIEKIPSFLAEIELAIQDSAGSEEMRLEFKDATIVYVDIYNIKYNLFAKYKKYGFKDPFMACCGYGVPPNNYNVKATCGQPGSSICKIVSRSIV</sequence>
<dbReference type="InterPro" id="IPR036514">
    <property type="entry name" value="SGNH_hydro_sf"/>
</dbReference>
<dbReference type="Gramene" id="QL12p033891:mrna">
    <property type="protein sequence ID" value="QL12p033891:mrna"/>
    <property type="gene ID" value="QL12p033891"/>
</dbReference>
<dbReference type="AlphaFoldDB" id="A0A7N2N516"/>
<dbReference type="InterPro" id="IPR001087">
    <property type="entry name" value="GDSL"/>
</dbReference>
<comment type="similarity">
    <text evidence="1">Belongs to the 'GDSL' lipolytic enzyme family.</text>
</comment>
<dbReference type="OMA" id="ATIPRYQ"/>
<dbReference type="GO" id="GO:0016788">
    <property type="term" value="F:hydrolase activity, acting on ester bonds"/>
    <property type="evidence" value="ECO:0007669"/>
    <property type="project" value="InterPro"/>
</dbReference>
<name>A0A7N2N516_QUELO</name>
<dbReference type="InParanoid" id="A0A7N2N516"/>
<keyword evidence="2" id="KW-0325">Glycoprotein</keyword>
<dbReference type="PANTHER" id="PTHR22835:SF507">
    <property type="entry name" value="GDSL-LIKE LIPASE_ACYLHYDROLASE SUPERFAMILY PROTEIN"/>
    <property type="match status" value="1"/>
</dbReference>
<accession>A0A7N2N516</accession>
<evidence type="ECO:0000256" key="1">
    <source>
        <dbReference type="ARBA" id="ARBA00008668"/>
    </source>
</evidence>